<reference evidence="2 3" key="1">
    <citation type="submission" date="2017-03" db="EMBL/GenBank/DDBJ databases">
        <title>Genome analysis of Rhizobial strains effectives or ineffectives for nitrogen fixation isolated from bean seeds.</title>
        <authorList>
            <person name="Peralta H."/>
            <person name="Aguilar-Vera A."/>
            <person name="Mora Y."/>
            <person name="Vargas-Lagunas C."/>
            <person name="Girard L."/>
            <person name="Mora J."/>
        </authorList>
    </citation>
    <scope>NUCLEOTIDE SEQUENCE [LARGE SCALE GENOMIC DNA]</scope>
    <source>
        <strain evidence="2 3">CCGM5</strain>
    </source>
</reference>
<dbReference type="Pfam" id="PF00899">
    <property type="entry name" value="ThiF"/>
    <property type="match status" value="1"/>
</dbReference>
<dbReference type="GO" id="GO:0061503">
    <property type="term" value="F:tRNA threonylcarbamoyladenosine dehydratase"/>
    <property type="evidence" value="ECO:0007669"/>
    <property type="project" value="TreeGrafter"/>
</dbReference>
<accession>A0A3E1BXW2</accession>
<organism evidence="2 3">
    <name type="scientific">Rhizobium leguminosarum bv. trifolii</name>
    <dbReference type="NCBI Taxonomy" id="386"/>
    <lineage>
        <taxon>Bacteria</taxon>
        <taxon>Pseudomonadati</taxon>
        <taxon>Pseudomonadota</taxon>
        <taxon>Alphaproteobacteria</taxon>
        <taxon>Hyphomicrobiales</taxon>
        <taxon>Rhizobiaceae</taxon>
        <taxon>Rhizobium/Agrobacterium group</taxon>
        <taxon>Rhizobium</taxon>
    </lineage>
</organism>
<dbReference type="PANTHER" id="PTHR43267">
    <property type="entry name" value="TRNA THREONYLCARBAMOYLADENOSINE DEHYDRATASE"/>
    <property type="match status" value="1"/>
</dbReference>
<name>A0A3E1BXW2_RHILT</name>
<comment type="caution">
    <text evidence="2">The sequence shown here is derived from an EMBL/GenBank/DDBJ whole genome shotgun (WGS) entry which is preliminary data.</text>
</comment>
<dbReference type="AlphaFoldDB" id="A0A3E1BXW2"/>
<evidence type="ECO:0000313" key="3">
    <source>
        <dbReference type="Proteomes" id="UP000256748"/>
    </source>
</evidence>
<dbReference type="GO" id="GO:0061504">
    <property type="term" value="P:cyclic threonylcarbamoyladenosine biosynthetic process"/>
    <property type="evidence" value="ECO:0007669"/>
    <property type="project" value="TreeGrafter"/>
</dbReference>
<dbReference type="InterPro" id="IPR035985">
    <property type="entry name" value="Ubiquitin-activating_enz"/>
</dbReference>
<dbReference type="PANTHER" id="PTHR43267:SF1">
    <property type="entry name" value="TRNA THREONYLCARBAMOYLADENOSINE DEHYDRATASE"/>
    <property type="match status" value="1"/>
</dbReference>
<proteinExistence type="predicted"/>
<gene>
    <name evidence="2" type="ORF">B5K10_05440</name>
</gene>
<dbReference type="InterPro" id="IPR000594">
    <property type="entry name" value="ThiF_NAD_FAD-bd"/>
</dbReference>
<evidence type="ECO:0000313" key="2">
    <source>
        <dbReference type="EMBL" id="RFB99948.1"/>
    </source>
</evidence>
<dbReference type="Gene3D" id="3.40.50.720">
    <property type="entry name" value="NAD(P)-binding Rossmann-like Domain"/>
    <property type="match status" value="1"/>
</dbReference>
<dbReference type="InterPro" id="IPR045886">
    <property type="entry name" value="ThiF/MoeB/HesA"/>
</dbReference>
<feature type="domain" description="THIF-type NAD/FAD binding fold" evidence="1">
    <location>
        <begin position="183"/>
        <end position="442"/>
    </location>
</feature>
<dbReference type="Proteomes" id="UP000256748">
    <property type="component" value="Unassembled WGS sequence"/>
</dbReference>
<dbReference type="RefSeq" id="WP_116272617.1">
    <property type="nucleotide sequence ID" value="NZ_KZ859521.1"/>
</dbReference>
<dbReference type="GO" id="GO:0008641">
    <property type="term" value="F:ubiquitin-like modifier activating enzyme activity"/>
    <property type="evidence" value="ECO:0007669"/>
    <property type="project" value="InterPro"/>
</dbReference>
<dbReference type="SUPFAM" id="SSF69572">
    <property type="entry name" value="Activating enzymes of the ubiquitin-like proteins"/>
    <property type="match status" value="1"/>
</dbReference>
<dbReference type="EMBL" id="NAOO01000004">
    <property type="protein sequence ID" value="RFB99948.1"/>
    <property type="molecule type" value="Genomic_DNA"/>
</dbReference>
<sequence>MDERTMSQCEVRITAEAYATLHAHLFPGDGDEHGAVMYAGLLQTQAGPVLTVREVVLAEEGKDWVPGTRGYRKMLATFVARQARRCRDEKLVYIAVHNHGPGDRVSFSDVDLETHERGFPALLDLVQGMPVGSLVFAERAVAGDIWMPGGKRLTVSRMIVVGPQRIELLPAPRIADQVQQQLYDRQVRIFGERGQAVLSRSRVAIIGLGGVGSLLAELLGRLGVGSFVLVDPDRVAISNVPRLVDATGLDAMSWLTAEGRPEWLRRIGLSLATRKVDLSTRVIRRANRQAKIERHFTPMETREVVEALKTCDYVFLAADGHRARLLFNSIVHQYLIPGVQLGSRIQVETNTGKVDNVHTASRLVTPSGGCLVCNQAIDPRKLNEECKPDTMRQRERYLDESDAPAPSVITLNSVSASQAANDFLFYMTGLTDENAFQGTVQGRPMDRRIRFIAPRRDDGCTECGRGPESRFARGQYWAIPLID</sequence>
<evidence type="ECO:0000259" key="1">
    <source>
        <dbReference type="Pfam" id="PF00899"/>
    </source>
</evidence>
<protein>
    <recommendedName>
        <fullName evidence="1">THIF-type NAD/FAD binding fold domain-containing protein</fullName>
    </recommendedName>
</protein>